<name>A0A3E2XKQ9_9FIRM</name>
<evidence type="ECO:0000313" key="3">
    <source>
        <dbReference type="Proteomes" id="UP000261231"/>
    </source>
</evidence>
<evidence type="ECO:0000259" key="1">
    <source>
        <dbReference type="Pfam" id="PF04754"/>
    </source>
</evidence>
<dbReference type="Proteomes" id="UP000261231">
    <property type="component" value="Unassembled WGS sequence"/>
</dbReference>
<accession>A0A3E2XKQ9</accession>
<feature type="domain" description="Transposase (putative) YhgA-like" evidence="1">
    <location>
        <begin position="5"/>
        <end position="92"/>
    </location>
</feature>
<comment type="caution">
    <text evidence="2">The sequence shown here is derived from an EMBL/GenBank/DDBJ whole genome shotgun (WGS) entry which is preliminary data.</text>
</comment>
<dbReference type="EMBL" id="QVFD01000009">
    <property type="protein sequence ID" value="RGC46282.1"/>
    <property type="molecule type" value="Genomic_DNA"/>
</dbReference>
<organism evidence="2 3">
    <name type="scientific">Coprococcus catus</name>
    <dbReference type="NCBI Taxonomy" id="116085"/>
    <lineage>
        <taxon>Bacteria</taxon>
        <taxon>Bacillati</taxon>
        <taxon>Bacillota</taxon>
        <taxon>Clostridia</taxon>
        <taxon>Lachnospirales</taxon>
        <taxon>Lachnospiraceae</taxon>
        <taxon>Coprococcus</taxon>
    </lineage>
</organism>
<dbReference type="Pfam" id="PF04754">
    <property type="entry name" value="Transposase_31"/>
    <property type="match status" value="1"/>
</dbReference>
<sequence length="184" mass="21376">MSGFHKNDKLIPVITLVLFFNADEWDGPRSLMDMMEITNPTVRRLVGDYPIYLIDPRSLADDELKKFHSSLREVMGCIKYSNDKDKLAAFISHNPRMNMEVEAARVIEAINHVPIRLEKGAEQFDMCKAIEEMIEDGRQEGREETLMRINQLIIMLSKENRSEDIVKAAADREYQEQLLKEFNL</sequence>
<proteinExistence type="predicted"/>
<keyword evidence="3" id="KW-1185">Reference proteome</keyword>
<gene>
    <name evidence="2" type="ORF">DW747_10330</name>
</gene>
<protein>
    <recommendedName>
        <fullName evidence="1">Transposase (putative) YhgA-like domain-containing protein</fullName>
    </recommendedName>
</protein>
<dbReference type="OrthoDB" id="2066427at2"/>
<evidence type="ECO:0000313" key="2">
    <source>
        <dbReference type="EMBL" id="RGC46282.1"/>
    </source>
</evidence>
<reference evidence="2 3" key="1">
    <citation type="submission" date="2018-08" db="EMBL/GenBank/DDBJ databases">
        <title>A genome reference for cultivated species of the human gut microbiota.</title>
        <authorList>
            <person name="Zou Y."/>
            <person name="Xue W."/>
            <person name="Luo G."/>
        </authorList>
    </citation>
    <scope>NUCLEOTIDE SEQUENCE [LARGE SCALE GENOMIC DNA]</scope>
    <source>
        <strain evidence="2 3">AM28-39</strain>
    </source>
</reference>
<dbReference type="AlphaFoldDB" id="A0A3E2XKQ9"/>
<dbReference type="InterPro" id="IPR006842">
    <property type="entry name" value="Transposase_31"/>
</dbReference>